<accession>A0A1R3I2J6</accession>
<dbReference type="InterPro" id="IPR046350">
    <property type="entry name" value="Cystatin_sf"/>
</dbReference>
<reference evidence="2 3" key="1">
    <citation type="submission" date="2013-09" db="EMBL/GenBank/DDBJ databases">
        <title>Corchorus capsularis genome sequencing.</title>
        <authorList>
            <person name="Alam M."/>
            <person name="Haque M.S."/>
            <person name="Islam M.S."/>
            <person name="Emdad E.M."/>
            <person name="Islam M.M."/>
            <person name="Ahmed B."/>
            <person name="Halim A."/>
            <person name="Hossen Q.M.M."/>
            <person name="Hossain M.Z."/>
            <person name="Ahmed R."/>
            <person name="Khan M.M."/>
            <person name="Islam R."/>
            <person name="Rashid M.M."/>
            <person name="Khan S.A."/>
            <person name="Rahman M.S."/>
            <person name="Alam M."/>
        </authorList>
    </citation>
    <scope>NUCLEOTIDE SEQUENCE [LARGE SCALE GENOMIC DNA]</scope>
    <source>
        <strain evidence="3">cv. CVL-1</strain>
        <tissue evidence="2">Whole seedling</tissue>
    </source>
</reference>
<evidence type="ECO:0000256" key="1">
    <source>
        <dbReference type="SAM" id="MobiDB-lite"/>
    </source>
</evidence>
<organism evidence="2 3">
    <name type="scientific">Corchorus capsularis</name>
    <name type="common">Jute</name>
    <dbReference type="NCBI Taxonomy" id="210143"/>
    <lineage>
        <taxon>Eukaryota</taxon>
        <taxon>Viridiplantae</taxon>
        <taxon>Streptophyta</taxon>
        <taxon>Embryophyta</taxon>
        <taxon>Tracheophyta</taxon>
        <taxon>Spermatophyta</taxon>
        <taxon>Magnoliopsida</taxon>
        <taxon>eudicotyledons</taxon>
        <taxon>Gunneridae</taxon>
        <taxon>Pentapetalae</taxon>
        <taxon>rosids</taxon>
        <taxon>malvids</taxon>
        <taxon>Malvales</taxon>
        <taxon>Malvaceae</taxon>
        <taxon>Grewioideae</taxon>
        <taxon>Apeibeae</taxon>
        <taxon>Corchorus</taxon>
    </lineage>
</organism>
<feature type="compositionally biased region" description="Basic and acidic residues" evidence="1">
    <location>
        <begin position="56"/>
        <end position="66"/>
    </location>
</feature>
<dbReference type="Gene3D" id="3.10.450.10">
    <property type="match status" value="1"/>
</dbReference>
<comment type="caution">
    <text evidence="2">The sequence shown here is derived from an EMBL/GenBank/DDBJ whole genome shotgun (WGS) entry which is preliminary data.</text>
</comment>
<feature type="region of interest" description="Disordered" evidence="1">
    <location>
        <begin position="56"/>
        <end position="75"/>
    </location>
</feature>
<dbReference type="Gramene" id="OMO76816">
    <property type="protein sequence ID" value="OMO76816"/>
    <property type="gene ID" value="CCACVL1_15402"/>
</dbReference>
<name>A0A1R3I2J6_COCAP</name>
<dbReference type="PANTHER" id="PTHR31260:SF28">
    <property type="entry name" value="CYSTATIN DOMAIN PROTEIN"/>
    <property type="match status" value="1"/>
</dbReference>
<dbReference type="InterPro" id="IPR006462">
    <property type="entry name" value="MS5"/>
</dbReference>
<keyword evidence="3" id="KW-1185">Reference proteome</keyword>
<dbReference type="Proteomes" id="UP000188268">
    <property type="component" value="Unassembled WGS sequence"/>
</dbReference>
<dbReference type="SUPFAM" id="SSF54403">
    <property type="entry name" value="Cystatin/monellin"/>
    <property type="match status" value="1"/>
</dbReference>
<feature type="compositionally biased region" description="Polar residues" evidence="1">
    <location>
        <begin position="25"/>
        <end position="42"/>
    </location>
</feature>
<feature type="region of interest" description="Disordered" evidence="1">
    <location>
        <begin position="1"/>
        <end position="45"/>
    </location>
</feature>
<dbReference type="EMBL" id="AWWV01010844">
    <property type="protein sequence ID" value="OMO76816.1"/>
    <property type="molecule type" value="Genomic_DNA"/>
</dbReference>
<sequence>MGYSTRGRYSMETRSGVKRKRRPSSMETIESGINDSMETSESGIKDSSIMSAISHLKSEDKEKTEGDIASFSTLPERKPPISALLKRKYEPPQYFEPKPPWKRKSIMSPMRYPKKIGFRKIQPVSLEDFSKKFGLDALCILAIDSFNRQYNTKYEFLKIEDADVRKSGSDRIFYITFQAGQNDTTQTFQTGVYNETKDITEVRYCRLEKDSQKMSFPMLAL</sequence>
<evidence type="ECO:0000313" key="2">
    <source>
        <dbReference type="EMBL" id="OMO76816.1"/>
    </source>
</evidence>
<proteinExistence type="predicted"/>
<dbReference type="AlphaFoldDB" id="A0A1R3I2J6"/>
<protein>
    <submittedName>
        <fullName evidence="2">Uncharacterized protein</fullName>
    </submittedName>
</protein>
<gene>
    <name evidence="2" type="ORF">CCACVL1_15402</name>
</gene>
<dbReference type="PANTHER" id="PTHR31260">
    <property type="entry name" value="CYSTATIN/MONELLIN SUPERFAMILY PROTEIN"/>
    <property type="match status" value="1"/>
</dbReference>
<evidence type="ECO:0000313" key="3">
    <source>
        <dbReference type="Proteomes" id="UP000188268"/>
    </source>
</evidence>
<dbReference type="OrthoDB" id="10561777at2759"/>